<dbReference type="Pfam" id="PF14543">
    <property type="entry name" value="TAXi_N"/>
    <property type="match status" value="1"/>
</dbReference>
<keyword evidence="3" id="KW-0378">Hydrolase</keyword>
<evidence type="ECO:0000313" key="3">
    <source>
        <dbReference type="EMBL" id="KAL0353347.1"/>
    </source>
</evidence>
<accession>A0AAW2PBV4</accession>
<feature type="domain" description="Peptidase A1" evidence="2">
    <location>
        <begin position="196"/>
        <end position="334"/>
    </location>
</feature>
<dbReference type="PROSITE" id="PS51767">
    <property type="entry name" value="PEPTIDASE_A1"/>
    <property type="match status" value="1"/>
</dbReference>
<dbReference type="GO" id="GO:0006508">
    <property type="term" value="P:proteolysis"/>
    <property type="evidence" value="ECO:0007669"/>
    <property type="project" value="UniProtKB-KW"/>
</dbReference>
<protein>
    <submittedName>
        <fullName evidence="3">Aspartyl protease 25</fullName>
    </submittedName>
</protein>
<dbReference type="PROSITE" id="PS00141">
    <property type="entry name" value="ASP_PROTEASE"/>
    <property type="match status" value="1"/>
</dbReference>
<reference evidence="3" key="2">
    <citation type="journal article" date="2024" name="Plant">
        <title>Genomic evolution and insights into agronomic trait innovations of Sesamum species.</title>
        <authorList>
            <person name="Miao H."/>
            <person name="Wang L."/>
            <person name="Qu L."/>
            <person name="Liu H."/>
            <person name="Sun Y."/>
            <person name="Le M."/>
            <person name="Wang Q."/>
            <person name="Wei S."/>
            <person name="Zheng Y."/>
            <person name="Lin W."/>
            <person name="Duan Y."/>
            <person name="Cao H."/>
            <person name="Xiong S."/>
            <person name="Wang X."/>
            <person name="Wei L."/>
            <person name="Li C."/>
            <person name="Ma Q."/>
            <person name="Ju M."/>
            <person name="Zhao R."/>
            <person name="Li G."/>
            <person name="Mu C."/>
            <person name="Tian Q."/>
            <person name="Mei H."/>
            <person name="Zhang T."/>
            <person name="Gao T."/>
            <person name="Zhang H."/>
        </authorList>
    </citation>
    <scope>NUCLEOTIDE SEQUENCE</scope>
    <source>
        <strain evidence="3">G01</strain>
    </source>
</reference>
<reference evidence="3" key="1">
    <citation type="submission" date="2020-06" db="EMBL/GenBank/DDBJ databases">
        <authorList>
            <person name="Li T."/>
            <person name="Hu X."/>
            <person name="Zhang T."/>
            <person name="Song X."/>
            <person name="Zhang H."/>
            <person name="Dai N."/>
            <person name="Sheng W."/>
            <person name="Hou X."/>
            <person name="Wei L."/>
        </authorList>
    </citation>
    <scope>NUCLEOTIDE SEQUENCE</scope>
    <source>
        <strain evidence="3">G01</strain>
        <tissue evidence="3">Leaf</tissue>
    </source>
</reference>
<dbReference type="InterPro" id="IPR021109">
    <property type="entry name" value="Peptidase_aspartic_dom_sf"/>
</dbReference>
<keyword evidence="3" id="KW-0645">Protease</keyword>
<comment type="similarity">
    <text evidence="1">Belongs to the peptidase A1 family.</text>
</comment>
<proteinExistence type="inferred from homology"/>
<dbReference type="EMBL" id="JACGWK010000005">
    <property type="protein sequence ID" value="KAL0353347.1"/>
    <property type="molecule type" value="Genomic_DNA"/>
</dbReference>
<gene>
    <name evidence="3" type="ORF">Sangu_0916000</name>
</gene>
<evidence type="ECO:0000259" key="2">
    <source>
        <dbReference type="PROSITE" id="PS51767"/>
    </source>
</evidence>
<organism evidence="3">
    <name type="scientific">Sesamum angustifolium</name>
    <dbReference type="NCBI Taxonomy" id="2727405"/>
    <lineage>
        <taxon>Eukaryota</taxon>
        <taxon>Viridiplantae</taxon>
        <taxon>Streptophyta</taxon>
        <taxon>Embryophyta</taxon>
        <taxon>Tracheophyta</taxon>
        <taxon>Spermatophyta</taxon>
        <taxon>Magnoliopsida</taxon>
        <taxon>eudicotyledons</taxon>
        <taxon>Gunneridae</taxon>
        <taxon>Pentapetalae</taxon>
        <taxon>asterids</taxon>
        <taxon>lamiids</taxon>
        <taxon>Lamiales</taxon>
        <taxon>Pedaliaceae</taxon>
        <taxon>Sesamum</taxon>
    </lineage>
</organism>
<dbReference type="AlphaFoldDB" id="A0AAW2PBV4"/>
<dbReference type="GO" id="GO:0004190">
    <property type="term" value="F:aspartic-type endopeptidase activity"/>
    <property type="evidence" value="ECO:0007669"/>
    <property type="project" value="InterPro"/>
</dbReference>
<comment type="caution">
    <text evidence="3">The sequence shown here is derived from an EMBL/GenBank/DDBJ whole genome shotgun (WGS) entry which is preliminary data.</text>
</comment>
<sequence>MLNGTRTRWKRLKKAADSDAQEAFMIVHLQEGTSWMLLKKASMVLRREEAQPLRRVFAVVHIICREGQPLIAMLSEIVILLRSLMNGAALFSGFCSLAVRNLFNSNVEFDHFKHPALHLPLYHVREQRPDSPQSLEAPVSFLEALHLDDARVKFLNSRLTKINLTSSGAIKSGHLIDGNSVSVPLNPGESLGIANYYTRIGLGTPPTYHLVVVDTGSSFSWIQCEPCTVYCHPQVGSRFDPAASQTYQLLSCDTNQCSSLKAPLSTILCAHLSNACVYTATYGDQSFSMGYLSKDSLTFGTESLPGFVFGCGQDNDGLFGKSAGLVGLAKNELSCYPSCPLSTGKSSRTASPQPHPWEKPGVEVFYPLGLIQILATSSRQCVREAVRPGCNRLQRSHDHRLGTTISRLAGPVYSALKEELVKAVNEISSVVPSVQMIFQGNSTSLIMFVIEVEKGTTCLSFAGNSNLRDIAIIGNQQQQTFEIVYDLANSRIGFAAGGCR</sequence>
<dbReference type="InterPro" id="IPR001969">
    <property type="entry name" value="Aspartic_peptidase_AS"/>
</dbReference>
<dbReference type="InterPro" id="IPR033121">
    <property type="entry name" value="PEPTIDASE_A1"/>
</dbReference>
<dbReference type="PANTHER" id="PTHR13683:SF809">
    <property type="entry name" value="PEPTIDASE A1 DOMAIN-CONTAINING PROTEIN"/>
    <property type="match status" value="1"/>
</dbReference>
<dbReference type="InterPro" id="IPR032861">
    <property type="entry name" value="TAXi_N"/>
</dbReference>
<dbReference type="InterPro" id="IPR001461">
    <property type="entry name" value="Aspartic_peptidase_A1"/>
</dbReference>
<dbReference type="Pfam" id="PF14541">
    <property type="entry name" value="TAXi_C"/>
    <property type="match status" value="1"/>
</dbReference>
<dbReference type="InterPro" id="IPR032799">
    <property type="entry name" value="TAXi_C"/>
</dbReference>
<evidence type="ECO:0000256" key="1">
    <source>
        <dbReference type="ARBA" id="ARBA00007447"/>
    </source>
</evidence>
<dbReference type="PANTHER" id="PTHR13683">
    <property type="entry name" value="ASPARTYL PROTEASES"/>
    <property type="match status" value="1"/>
</dbReference>
<dbReference type="SUPFAM" id="SSF50630">
    <property type="entry name" value="Acid proteases"/>
    <property type="match status" value="1"/>
</dbReference>
<dbReference type="Gene3D" id="2.40.70.10">
    <property type="entry name" value="Acid Proteases"/>
    <property type="match status" value="2"/>
</dbReference>
<name>A0AAW2PBV4_9LAMI</name>